<evidence type="ECO:0000256" key="1">
    <source>
        <dbReference type="SAM" id="Phobius"/>
    </source>
</evidence>
<gene>
    <name evidence="2" type="ORF">MAR_002410</name>
</gene>
<keyword evidence="1" id="KW-0472">Membrane</keyword>
<keyword evidence="1" id="KW-1133">Transmembrane helix</keyword>
<organism evidence="2 3">
    <name type="scientific">Mya arenaria</name>
    <name type="common">Soft-shell clam</name>
    <dbReference type="NCBI Taxonomy" id="6604"/>
    <lineage>
        <taxon>Eukaryota</taxon>
        <taxon>Metazoa</taxon>
        <taxon>Spiralia</taxon>
        <taxon>Lophotrochozoa</taxon>
        <taxon>Mollusca</taxon>
        <taxon>Bivalvia</taxon>
        <taxon>Autobranchia</taxon>
        <taxon>Heteroconchia</taxon>
        <taxon>Euheterodonta</taxon>
        <taxon>Imparidentia</taxon>
        <taxon>Neoheterodontei</taxon>
        <taxon>Myida</taxon>
        <taxon>Myoidea</taxon>
        <taxon>Myidae</taxon>
        <taxon>Mya</taxon>
    </lineage>
</organism>
<evidence type="ECO:0000313" key="2">
    <source>
        <dbReference type="EMBL" id="WAR20572.1"/>
    </source>
</evidence>
<evidence type="ECO:0000313" key="3">
    <source>
        <dbReference type="Proteomes" id="UP001164746"/>
    </source>
</evidence>
<dbReference type="Proteomes" id="UP001164746">
    <property type="component" value="Chromosome 11"/>
</dbReference>
<keyword evidence="1" id="KW-0812">Transmembrane</keyword>
<sequence length="201" mass="22854">MAAVSMGAFGAYKQAYSKYLKELEERERELAENGEDAPEVETVWVTKRYTPLDMRSSAPVPRHKLLAPRQLPAAERHWIPSMDPPLRSFERSRSDFFYKSHPATRCEDYSTLRQMLPSRGSIGKLNPPNWGTHLSLPPLISENAPRRFPLIRRRHAPDKPTVQTSLSALTSGRSILSSAACCNFCVFIFPLLILHSFLIFI</sequence>
<keyword evidence="3" id="KW-1185">Reference proteome</keyword>
<dbReference type="EMBL" id="CP111022">
    <property type="protein sequence ID" value="WAR20572.1"/>
    <property type="molecule type" value="Genomic_DNA"/>
</dbReference>
<name>A0ABY7FEL9_MYAAR</name>
<reference evidence="2" key="1">
    <citation type="submission" date="2022-11" db="EMBL/GenBank/DDBJ databases">
        <title>Centuries of genome instability and evolution in soft-shell clam transmissible cancer (bioRxiv).</title>
        <authorList>
            <person name="Hart S.F.M."/>
            <person name="Yonemitsu M.A."/>
            <person name="Giersch R.M."/>
            <person name="Beal B.F."/>
            <person name="Arriagada G."/>
            <person name="Davis B.W."/>
            <person name="Ostrander E.A."/>
            <person name="Goff S.P."/>
            <person name="Metzger M.J."/>
        </authorList>
    </citation>
    <scope>NUCLEOTIDE SEQUENCE</scope>
    <source>
        <strain evidence="2">MELC-2E11</strain>
        <tissue evidence="2">Siphon/mantle</tissue>
    </source>
</reference>
<protein>
    <submittedName>
        <fullName evidence="2">Uncharacterized protein</fullName>
    </submittedName>
</protein>
<proteinExistence type="predicted"/>
<feature type="transmembrane region" description="Helical" evidence="1">
    <location>
        <begin position="175"/>
        <end position="200"/>
    </location>
</feature>
<accession>A0ABY7FEL9</accession>